<gene>
    <name evidence="11" type="primary">LOC116300233</name>
</gene>
<keyword evidence="5 8" id="KW-0472">Membrane</keyword>
<feature type="transmembrane region" description="Helical" evidence="8">
    <location>
        <begin position="57"/>
        <end position="77"/>
    </location>
</feature>
<dbReference type="GO" id="GO:0004930">
    <property type="term" value="F:G protein-coupled receptor activity"/>
    <property type="evidence" value="ECO:0007669"/>
    <property type="project" value="UniProtKB-KW"/>
</dbReference>
<evidence type="ECO:0000256" key="5">
    <source>
        <dbReference type="ARBA" id="ARBA00023136"/>
    </source>
</evidence>
<dbReference type="RefSeq" id="XP_031564918.1">
    <property type="nucleotide sequence ID" value="XM_031709058.1"/>
</dbReference>
<dbReference type="OrthoDB" id="6156007at2759"/>
<feature type="transmembrane region" description="Helical" evidence="8">
    <location>
        <begin position="97"/>
        <end position="114"/>
    </location>
</feature>
<feature type="transmembrane region" description="Helical" evidence="8">
    <location>
        <begin position="250"/>
        <end position="274"/>
    </location>
</feature>
<dbReference type="PRINTS" id="PR00237">
    <property type="entry name" value="GPCRRHODOPSN"/>
</dbReference>
<keyword evidence="2 8" id="KW-0812">Transmembrane</keyword>
<dbReference type="AlphaFoldDB" id="A0A6P8IA14"/>
<evidence type="ECO:0000259" key="9">
    <source>
        <dbReference type="PROSITE" id="PS50262"/>
    </source>
</evidence>
<dbReference type="InterPro" id="IPR050125">
    <property type="entry name" value="GPCR_opsins"/>
</dbReference>
<feature type="domain" description="G-protein coupled receptors family 1 profile" evidence="9">
    <location>
        <begin position="36"/>
        <end position="303"/>
    </location>
</feature>
<feature type="transmembrane region" description="Helical" evidence="8">
    <location>
        <begin position="135"/>
        <end position="153"/>
    </location>
</feature>
<reference evidence="11" key="1">
    <citation type="submission" date="2025-08" db="UniProtKB">
        <authorList>
            <consortium name="RefSeq"/>
        </authorList>
    </citation>
    <scope>IDENTIFICATION</scope>
    <source>
        <tissue evidence="11">Tentacle</tissue>
    </source>
</reference>
<evidence type="ECO:0000313" key="10">
    <source>
        <dbReference type="Proteomes" id="UP000515163"/>
    </source>
</evidence>
<dbReference type="Gene3D" id="1.20.1070.10">
    <property type="entry name" value="Rhodopsin 7-helix transmembrane proteins"/>
    <property type="match status" value="1"/>
</dbReference>
<name>A0A6P8IA14_ACTTE</name>
<dbReference type="PROSITE" id="PS50262">
    <property type="entry name" value="G_PROTEIN_RECEP_F1_2"/>
    <property type="match status" value="1"/>
</dbReference>
<keyword evidence="6" id="KW-0675">Receptor</keyword>
<comment type="subcellular location">
    <subcellularLocation>
        <location evidence="1">Membrane</location>
        <topology evidence="1">Multi-pass membrane protein</topology>
    </subcellularLocation>
</comment>
<dbReference type="Proteomes" id="UP000515163">
    <property type="component" value="Unplaced"/>
</dbReference>
<dbReference type="InParanoid" id="A0A6P8IA14"/>
<evidence type="ECO:0000313" key="11">
    <source>
        <dbReference type="RefSeq" id="XP_031564918.1"/>
    </source>
</evidence>
<evidence type="ECO:0000256" key="7">
    <source>
        <dbReference type="ARBA" id="ARBA00023224"/>
    </source>
</evidence>
<keyword evidence="7" id="KW-0807">Transducer</keyword>
<dbReference type="SUPFAM" id="SSF81321">
    <property type="entry name" value="Family A G protein-coupled receptor-like"/>
    <property type="match status" value="1"/>
</dbReference>
<evidence type="ECO:0000256" key="1">
    <source>
        <dbReference type="ARBA" id="ARBA00004141"/>
    </source>
</evidence>
<dbReference type="Pfam" id="PF00001">
    <property type="entry name" value="7tm_1"/>
    <property type="match status" value="1"/>
</dbReference>
<evidence type="ECO:0000256" key="8">
    <source>
        <dbReference type="SAM" id="Phobius"/>
    </source>
</evidence>
<accession>A0A6P8IA14</accession>
<keyword evidence="4" id="KW-0297">G-protein coupled receptor</keyword>
<dbReference type="GeneID" id="116300233"/>
<dbReference type="FunCoup" id="A0A6P8IA14">
    <property type="interactions" value="567"/>
</dbReference>
<keyword evidence="10" id="KW-1185">Reference proteome</keyword>
<dbReference type="KEGG" id="aten:116300233"/>
<evidence type="ECO:0000256" key="4">
    <source>
        <dbReference type="ARBA" id="ARBA00023040"/>
    </source>
</evidence>
<dbReference type="InterPro" id="IPR000276">
    <property type="entry name" value="GPCR_Rhodpsn"/>
</dbReference>
<dbReference type="GO" id="GO:0016020">
    <property type="term" value="C:membrane"/>
    <property type="evidence" value="ECO:0007669"/>
    <property type="project" value="UniProtKB-SubCell"/>
</dbReference>
<dbReference type="SMART" id="SM01381">
    <property type="entry name" value="7TM_GPCR_Srsx"/>
    <property type="match status" value="1"/>
</dbReference>
<dbReference type="CDD" id="cd00637">
    <property type="entry name" value="7tm_classA_rhodopsin-like"/>
    <property type="match status" value="1"/>
</dbReference>
<organism evidence="10 11">
    <name type="scientific">Actinia tenebrosa</name>
    <name type="common">Australian red waratah sea anemone</name>
    <dbReference type="NCBI Taxonomy" id="6105"/>
    <lineage>
        <taxon>Eukaryota</taxon>
        <taxon>Metazoa</taxon>
        <taxon>Cnidaria</taxon>
        <taxon>Anthozoa</taxon>
        <taxon>Hexacorallia</taxon>
        <taxon>Actiniaria</taxon>
        <taxon>Actiniidae</taxon>
        <taxon>Actinia</taxon>
    </lineage>
</organism>
<evidence type="ECO:0000256" key="3">
    <source>
        <dbReference type="ARBA" id="ARBA00022989"/>
    </source>
</evidence>
<feature type="transmembrane region" description="Helical" evidence="8">
    <location>
        <begin position="286"/>
        <end position="306"/>
    </location>
</feature>
<dbReference type="PANTHER" id="PTHR24240">
    <property type="entry name" value="OPSIN"/>
    <property type="match status" value="1"/>
</dbReference>
<dbReference type="InterPro" id="IPR017452">
    <property type="entry name" value="GPCR_Rhodpsn_7TM"/>
</dbReference>
<proteinExistence type="predicted"/>
<sequence>MDVNNTTMESYIIISNRFKIPLFCILVLELSVGFMSCASVIWIYWKKRHIRTAANFFITNLAVVDALISVFGISFTIARLGLFPLHSQLFCLSHEGITSALRNASVATLLLISYDRYESITNPFRLRINFKKAKRALFFLWLFAGISFTLPFIEYGVKKDNIHPLQSCVYFFSKTSSSYRIRLYYFPVFFIATIITLPCYWRISKAALSRIHHIQSIVVKTSLVIPMGPSLDRRRETTHLRQKEWKVAKMTGAIMCSVCILWFPYMIFTFILSFRTPNSTLAKLEYIFLVLGYLNCTLNPLLYAFTKQKFRNAFLRTLPKFGKWKNT</sequence>
<evidence type="ECO:0000256" key="2">
    <source>
        <dbReference type="ARBA" id="ARBA00022692"/>
    </source>
</evidence>
<protein>
    <submittedName>
        <fullName evidence="11">G-protein coupled receptor 22-like</fullName>
    </submittedName>
</protein>
<evidence type="ECO:0000256" key="6">
    <source>
        <dbReference type="ARBA" id="ARBA00023170"/>
    </source>
</evidence>
<keyword evidence="3 8" id="KW-1133">Transmembrane helix</keyword>
<feature type="transmembrane region" description="Helical" evidence="8">
    <location>
        <begin position="20"/>
        <end position="45"/>
    </location>
</feature>
<feature type="transmembrane region" description="Helical" evidence="8">
    <location>
        <begin position="183"/>
        <end position="201"/>
    </location>
</feature>